<keyword evidence="4 10" id="KW-0285">Flavoprotein</keyword>
<evidence type="ECO:0000256" key="8">
    <source>
        <dbReference type="ARBA" id="ARBA00022857"/>
    </source>
</evidence>
<dbReference type="AlphaFoldDB" id="A0A1X4XW34"/>
<dbReference type="Gene3D" id="3.50.50.60">
    <property type="entry name" value="FAD/NAD(P)-binding domain"/>
    <property type="match status" value="2"/>
</dbReference>
<keyword evidence="13" id="KW-1185">Reference proteome</keyword>
<sequence length="425" mass="47336">MRVCIIGGGLAGCEVAYKIAQNGFAVDMYEMRPIKQTPAHLTDYLAEIVCSNSFGAKSIKTASGLLKKEMKLLGSLVISVAKTCVVPAGRALAIDRTLFAKNITQIIEQHPNINIIRKEMKKLPVNYDLVVISSGPLTSQDLENEILNITGKENLYFYDAIAPHIITQSVDFSKGFFANRYEEGLDYFNCVLSKEEYEEFYNALVKAECVAYKDFEKPRFFEGCMPVEELAKRGFNTLCFGPMKPVGLAKHGFKPYAVVQLRKENASGTILSMVGFQTKLTYKEQITVFRLIPALKNAEFAKLGSMHRNTYLQSQHLLTPYLNLKSMPNIFFAGQITGVEGYIASAASGLFVGINISRLLKDMNLISLPPNTMLGGLINYISQPKDTLQPMGPNFGLIETPFPKLEKAKRALKSMFDFCKSNDLF</sequence>
<evidence type="ECO:0000256" key="1">
    <source>
        <dbReference type="ARBA" id="ARBA00001974"/>
    </source>
</evidence>
<dbReference type="GO" id="GO:0030488">
    <property type="term" value="P:tRNA methylation"/>
    <property type="evidence" value="ECO:0007669"/>
    <property type="project" value="TreeGrafter"/>
</dbReference>
<evidence type="ECO:0000256" key="3">
    <source>
        <dbReference type="ARBA" id="ARBA00022603"/>
    </source>
</evidence>
<evidence type="ECO:0000259" key="11">
    <source>
        <dbReference type="Pfam" id="PF01134"/>
    </source>
</evidence>
<comment type="cofactor">
    <cofactor evidence="1 10">
        <name>FAD</name>
        <dbReference type="ChEBI" id="CHEBI:57692"/>
    </cofactor>
</comment>
<dbReference type="GO" id="GO:0002098">
    <property type="term" value="P:tRNA wobble uridine modification"/>
    <property type="evidence" value="ECO:0007669"/>
    <property type="project" value="TreeGrafter"/>
</dbReference>
<accession>A0A1X4XW34</accession>
<comment type="similarity">
    <text evidence="10">Belongs to the MnmG family. TrmFO subfamily.</text>
</comment>
<evidence type="ECO:0000313" key="13">
    <source>
        <dbReference type="Proteomes" id="UP000194141"/>
    </source>
</evidence>
<proteinExistence type="inferred from homology"/>
<dbReference type="EC" id="2.1.1.74" evidence="10"/>
<keyword evidence="2 10" id="KW-0963">Cytoplasm</keyword>
<evidence type="ECO:0000256" key="7">
    <source>
        <dbReference type="ARBA" id="ARBA00022827"/>
    </source>
</evidence>
<evidence type="ECO:0000256" key="2">
    <source>
        <dbReference type="ARBA" id="ARBA00022490"/>
    </source>
</evidence>
<evidence type="ECO:0000313" key="12">
    <source>
        <dbReference type="EMBL" id="OSS41747.1"/>
    </source>
</evidence>
<dbReference type="InterPro" id="IPR004417">
    <property type="entry name" value="TrmFO"/>
</dbReference>
<dbReference type="InterPro" id="IPR040131">
    <property type="entry name" value="MnmG_N"/>
</dbReference>
<evidence type="ECO:0000256" key="4">
    <source>
        <dbReference type="ARBA" id="ARBA00022630"/>
    </source>
</evidence>
<evidence type="ECO:0000256" key="5">
    <source>
        <dbReference type="ARBA" id="ARBA00022679"/>
    </source>
</evidence>
<evidence type="ECO:0000256" key="10">
    <source>
        <dbReference type="HAMAP-Rule" id="MF_01037"/>
    </source>
</evidence>
<comment type="catalytic activity">
    <reaction evidence="10">
        <text>uridine(54) in tRNA + (6R)-5,10-methylene-5,6,7,8-tetrahydrofolate + NADPH + H(+) = 5-methyluridine(54) in tRNA + (6S)-5,6,7,8-tetrahydrofolate + NADP(+)</text>
        <dbReference type="Rhea" id="RHEA:62372"/>
        <dbReference type="Rhea" id="RHEA-COMP:10167"/>
        <dbReference type="Rhea" id="RHEA-COMP:10193"/>
        <dbReference type="ChEBI" id="CHEBI:15378"/>
        <dbReference type="ChEBI" id="CHEBI:15636"/>
        <dbReference type="ChEBI" id="CHEBI:57453"/>
        <dbReference type="ChEBI" id="CHEBI:57783"/>
        <dbReference type="ChEBI" id="CHEBI:58349"/>
        <dbReference type="ChEBI" id="CHEBI:65315"/>
        <dbReference type="ChEBI" id="CHEBI:74447"/>
        <dbReference type="EC" id="2.1.1.74"/>
    </reaction>
</comment>
<keyword evidence="5 10" id="KW-0808">Transferase</keyword>
<keyword evidence="9 10" id="KW-0520">NAD</keyword>
<comment type="subcellular location">
    <subcellularLocation>
        <location evidence="10">Cytoplasm</location>
    </subcellularLocation>
</comment>
<dbReference type="GO" id="GO:0047151">
    <property type="term" value="F:tRNA (uracil(54)-C5)-methyltransferase activity, 5,10-methylenetetrahydrofolate-dependent"/>
    <property type="evidence" value="ECO:0007669"/>
    <property type="project" value="UniProtKB-UniRule"/>
</dbReference>
<dbReference type="InterPro" id="IPR002218">
    <property type="entry name" value="MnmG-rel"/>
</dbReference>
<dbReference type="SUPFAM" id="SSF51905">
    <property type="entry name" value="FAD/NAD(P)-binding domain"/>
    <property type="match status" value="1"/>
</dbReference>
<keyword evidence="8 10" id="KW-0521">NADP</keyword>
<protein>
    <recommendedName>
        <fullName evidence="10">Methylenetetrahydrofolate--tRNA-(uracil-5-)-methyltransferase TrmFO</fullName>
        <ecNumber evidence="10">2.1.1.74</ecNumber>
    </recommendedName>
    <alternativeName>
        <fullName evidence="10">Folate-dependent tRNA (uracil-5-)-methyltransferase</fullName>
    </alternativeName>
    <alternativeName>
        <fullName evidence="10">Folate-dependent tRNA(M-5-U54)-methyltransferase</fullName>
    </alternativeName>
</protein>
<dbReference type="RefSeq" id="WP_086033982.1">
    <property type="nucleotide sequence ID" value="NZ_MDSU01000018.1"/>
</dbReference>
<dbReference type="PANTHER" id="PTHR11806">
    <property type="entry name" value="GLUCOSE INHIBITED DIVISION PROTEIN A"/>
    <property type="match status" value="1"/>
</dbReference>
<gene>
    <name evidence="10" type="primary">trmFO</name>
    <name evidence="12" type="ORF">DESAMIL20_1300</name>
</gene>
<feature type="binding site" evidence="10">
    <location>
        <begin position="7"/>
        <end position="12"/>
    </location>
    <ligand>
        <name>FAD</name>
        <dbReference type="ChEBI" id="CHEBI:57692"/>
    </ligand>
</feature>
<dbReference type="Pfam" id="PF01134">
    <property type="entry name" value="GIDA"/>
    <property type="match status" value="1"/>
</dbReference>
<dbReference type="HAMAP" id="MF_01037">
    <property type="entry name" value="TrmFO"/>
    <property type="match status" value="1"/>
</dbReference>
<comment type="catalytic activity">
    <reaction evidence="10">
        <text>uridine(54) in tRNA + (6R)-5,10-methylene-5,6,7,8-tetrahydrofolate + NADH + H(+) = 5-methyluridine(54) in tRNA + (6S)-5,6,7,8-tetrahydrofolate + NAD(+)</text>
        <dbReference type="Rhea" id="RHEA:16873"/>
        <dbReference type="Rhea" id="RHEA-COMP:10167"/>
        <dbReference type="Rhea" id="RHEA-COMP:10193"/>
        <dbReference type="ChEBI" id="CHEBI:15378"/>
        <dbReference type="ChEBI" id="CHEBI:15636"/>
        <dbReference type="ChEBI" id="CHEBI:57453"/>
        <dbReference type="ChEBI" id="CHEBI:57540"/>
        <dbReference type="ChEBI" id="CHEBI:57945"/>
        <dbReference type="ChEBI" id="CHEBI:65315"/>
        <dbReference type="ChEBI" id="CHEBI:74447"/>
        <dbReference type="EC" id="2.1.1.74"/>
    </reaction>
</comment>
<keyword evidence="3 10" id="KW-0489">Methyltransferase</keyword>
<keyword evidence="6 10" id="KW-0819">tRNA processing</keyword>
<feature type="domain" description="MnmG N-terminal" evidence="11">
    <location>
        <begin position="3"/>
        <end position="362"/>
    </location>
</feature>
<keyword evidence="7 10" id="KW-0274">FAD</keyword>
<dbReference type="OrthoDB" id="9803114at2"/>
<comment type="caution">
    <text evidence="12">The sequence shown here is derived from an EMBL/GenBank/DDBJ whole genome shotgun (WGS) entry which is preliminary data.</text>
</comment>
<dbReference type="PANTHER" id="PTHR11806:SF2">
    <property type="entry name" value="METHYLENETETRAHYDROFOLATE--TRNA-(URACIL-5-)-METHYLTRANSFERASE TRMFO"/>
    <property type="match status" value="1"/>
</dbReference>
<evidence type="ECO:0000256" key="9">
    <source>
        <dbReference type="ARBA" id="ARBA00023027"/>
    </source>
</evidence>
<name>A0A1X4XW34_9BACT</name>
<dbReference type="InterPro" id="IPR036188">
    <property type="entry name" value="FAD/NAD-bd_sf"/>
</dbReference>
<reference evidence="12 13" key="1">
    <citation type="journal article" date="2017" name="Front. Microbiol.">
        <title>Genome Sequence of Desulfurella amilsii Strain TR1 and Comparative Genomics of Desulfurellaceae Family.</title>
        <authorList>
            <person name="Florentino A.P."/>
            <person name="Stams A.J."/>
            <person name="Sanchez-Andrea I."/>
        </authorList>
    </citation>
    <scope>NUCLEOTIDE SEQUENCE [LARGE SCALE GENOMIC DNA]</scope>
    <source>
        <strain evidence="12 13">TR1</strain>
    </source>
</reference>
<evidence type="ECO:0000256" key="6">
    <source>
        <dbReference type="ARBA" id="ARBA00022694"/>
    </source>
</evidence>
<organism evidence="12 13">
    <name type="scientific">Desulfurella amilsii</name>
    <dbReference type="NCBI Taxonomy" id="1562698"/>
    <lineage>
        <taxon>Bacteria</taxon>
        <taxon>Pseudomonadati</taxon>
        <taxon>Campylobacterota</taxon>
        <taxon>Desulfurellia</taxon>
        <taxon>Desulfurellales</taxon>
        <taxon>Desulfurellaceae</taxon>
        <taxon>Desulfurella</taxon>
    </lineage>
</organism>
<dbReference type="Proteomes" id="UP000194141">
    <property type="component" value="Unassembled WGS sequence"/>
</dbReference>
<dbReference type="NCBIfam" id="NF003739">
    <property type="entry name" value="PRK05335.1"/>
    <property type="match status" value="1"/>
</dbReference>
<dbReference type="GO" id="GO:0050660">
    <property type="term" value="F:flavin adenine dinucleotide binding"/>
    <property type="evidence" value="ECO:0007669"/>
    <property type="project" value="UniProtKB-UniRule"/>
</dbReference>
<dbReference type="STRING" id="1562698.DESAMIL20_1300"/>
<dbReference type="EMBL" id="MDSU01000018">
    <property type="protein sequence ID" value="OSS41747.1"/>
    <property type="molecule type" value="Genomic_DNA"/>
</dbReference>
<comment type="function">
    <text evidence="10">Catalyzes the folate-dependent formation of 5-methyl-uridine at position 54 (M-5-U54) in all tRNAs.</text>
</comment>
<dbReference type="GO" id="GO:0005829">
    <property type="term" value="C:cytosol"/>
    <property type="evidence" value="ECO:0007669"/>
    <property type="project" value="TreeGrafter"/>
</dbReference>
<dbReference type="NCBIfam" id="TIGR00137">
    <property type="entry name" value="gid_trmFO"/>
    <property type="match status" value="1"/>
</dbReference>